<sequence length="170" mass="18900">MQNNDDQADPSSRELLRALGGINAGIPAAGEPLPQEEVAAYLIACNRIIELLALIYADELRDGSLTDGRPIEIEAKRLAAELRSLHVCDIAEIARIHRNYSQRIRDYRKRAFPALPPPSRKEAVDYARGSVRFEGFVLSPEAEEINRRYITGELTLDEFIEASKAAALKA</sequence>
<dbReference type="InterPro" id="IPR041535">
    <property type="entry name" value="VbhA"/>
</dbReference>
<dbReference type="Gene3D" id="1.10.8.1050">
    <property type="entry name" value="Antitoxin VbhA-like"/>
    <property type="match status" value="1"/>
</dbReference>
<evidence type="ECO:0000313" key="3">
    <source>
        <dbReference type="Proteomes" id="UP000255168"/>
    </source>
</evidence>
<dbReference type="InterPro" id="IPR033788">
    <property type="entry name" value="VbhA-like"/>
</dbReference>
<protein>
    <recommendedName>
        <fullName evidence="1">Antitoxin VbhA domain-containing protein</fullName>
    </recommendedName>
</protein>
<dbReference type="CDD" id="cd11586">
    <property type="entry name" value="VbhA_like"/>
    <property type="match status" value="1"/>
</dbReference>
<dbReference type="AlphaFoldDB" id="A0A375HC27"/>
<dbReference type="RefSeq" id="WP_172583514.1">
    <property type="nucleotide sequence ID" value="NZ_LT984806.1"/>
</dbReference>
<name>A0A375HC27_9BURK</name>
<accession>A0A375HC27</accession>
<proteinExistence type="predicted"/>
<dbReference type="Pfam" id="PF18495">
    <property type="entry name" value="VbhA"/>
    <property type="match status" value="1"/>
</dbReference>
<organism evidence="2 3">
    <name type="scientific">Cupriavidus neocaledonicus</name>
    <dbReference type="NCBI Taxonomy" id="1040979"/>
    <lineage>
        <taxon>Bacteria</taxon>
        <taxon>Pseudomonadati</taxon>
        <taxon>Pseudomonadota</taxon>
        <taxon>Betaproteobacteria</taxon>
        <taxon>Burkholderiales</taxon>
        <taxon>Burkholderiaceae</taxon>
        <taxon>Cupriavidus</taxon>
    </lineage>
</organism>
<dbReference type="Proteomes" id="UP000255168">
    <property type="component" value="Chromosome I"/>
</dbReference>
<reference evidence="2 3" key="1">
    <citation type="submission" date="2018-01" db="EMBL/GenBank/DDBJ databases">
        <authorList>
            <person name="Clerissi C."/>
        </authorList>
    </citation>
    <scope>NUCLEOTIDE SEQUENCE [LARGE SCALE GENOMIC DNA]</scope>
    <source>
        <strain evidence="2">Cupriavidus taiwanensis STM 6160</strain>
    </source>
</reference>
<gene>
    <name evidence="2" type="ORF">CBM2607_20432</name>
</gene>
<evidence type="ECO:0000259" key="1">
    <source>
        <dbReference type="Pfam" id="PF18495"/>
    </source>
</evidence>
<evidence type="ECO:0000313" key="2">
    <source>
        <dbReference type="EMBL" id="SPD48438.1"/>
    </source>
</evidence>
<dbReference type="EMBL" id="LT984806">
    <property type="protein sequence ID" value="SPD48438.1"/>
    <property type="molecule type" value="Genomic_DNA"/>
</dbReference>
<dbReference type="InterPro" id="IPR043038">
    <property type="entry name" value="VbhA_sf"/>
</dbReference>
<feature type="domain" description="Antitoxin VbhA" evidence="1">
    <location>
        <begin position="120"/>
        <end position="164"/>
    </location>
</feature>